<evidence type="ECO:0000313" key="9">
    <source>
        <dbReference type="Proteomes" id="UP001501231"/>
    </source>
</evidence>
<organism evidence="8 9">
    <name type="scientific">Actinomadura vinacea</name>
    <dbReference type="NCBI Taxonomy" id="115336"/>
    <lineage>
        <taxon>Bacteria</taxon>
        <taxon>Bacillati</taxon>
        <taxon>Actinomycetota</taxon>
        <taxon>Actinomycetes</taxon>
        <taxon>Streptosporangiales</taxon>
        <taxon>Thermomonosporaceae</taxon>
        <taxon>Actinomadura</taxon>
    </lineage>
</organism>
<feature type="transmembrane region" description="Helical" evidence="6">
    <location>
        <begin position="157"/>
        <end position="178"/>
    </location>
</feature>
<comment type="caution">
    <text evidence="8">The sequence shown here is derived from an EMBL/GenBank/DDBJ whole genome shotgun (WGS) entry which is preliminary data.</text>
</comment>
<dbReference type="Gene3D" id="1.20.1250.20">
    <property type="entry name" value="MFS general substrate transporter like domains"/>
    <property type="match status" value="1"/>
</dbReference>
<sequence length="421" mass="41162">MTPSDTPQTERAAPAERTVQTADGSAGLAGRDFLLMLAASFGMFSNHAVLLSVVPLWSVGGGAGHGGAGVTTGTVMAVTVLVQVWMGRLTGRFGARVLLAAGALLLGVPSFGYAVSDALPWVLAVSAVRGAGFGIVTVAGAALAAAMVAPDRRGRAVGLYGLAVGLPQVLVLPAGLWAAERFGFVPVFVVAGVLSVLAAPLVAAMSGRTTLARRAGATRARGPARASVSDSVGAARRVLAGSAGPWTALFASACAFGGIASFLPLALDDPAAAATALLVLSAAIIAGRWAAGVWSDRCGAGRLAAPGVLVTAAGMAGLAFAASPAGGGIVAVVAAAAYGLGFGLVQNDTLVVMFHRSGPDGHGSASAAWNIAFDAGTGVGAVVLGLVSGALGIAGSFAVAAAGVIAALPLAWLDARARRAD</sequence>
<feature type="transmembrane region" description="Helical" evidence="6">
    <location>
        <begin position="328"/>
        <end position="346"/>
    </location>
</feature>
<evidence type="ECO:0000256" key="4">
    <source>
        <dbReference type="ARBA" id="ARBA00023136"/>
    </source>
</evidence>
<dbReference type="SUPFAM" id="SSF103473">
    <property type="entry name" value="MFS general substrate transporter"/>
    <property type="match status" value="1"/>
</dbReference>
<feature type="transmembrane region" description="Helical" evidence="6">
    <location>
        <begin position="63"/>
        <end position="85"/>
    </location>
</feature>
<feature type="transmembrane region" description="Helical" evidence="6">
    <location>
        <begin position="246"/>
        <end position="265"/>
    </location>
</feature>
<keyword evidence="2 6" id="KW-0812">Transmembrane</keyword>
<gene>
    <name evidence="8" type="ORF">GCM10010191_16320</name>
</gene>
<name>A0ABN3ILR7_9ACTN</name>
<dbReference type="InterPro" id="IPR036259">
    <property type="entry name" value="MFS_trans_sf"/>
</dbReference>
<feature type="transmembrane region" description="Helical" evidence="6">
    <location>
        <begin position="271"/>
        <end position="291"/>
    </location>
</feature>
<feature type="transmembrane region" description="Helical" evidence="6">
    <location>
        <begin position="367"/>
        <end position="387"/>
    </location>
</feature>
<accession>A0ABN3ILR7</accession>
<evidence type="ECO:0000256" key="3">
    <source>
        <dbReference type="ARBA" id="ARBA00022989"/>
    </source>
</evidence>
<feature type="transmembrane region" description="Helical" evidence="6">
    <location>
        <begin position="303"/>
        <end position="322"/>
    </location>
</feature>
<dbReference type="EMBL" id="BAAARW010000005">
    <property type="protein sequence ID" value="GAA2408507.1"/>
    <property type="molecule type" value="Genomic_DNA"/>
</dbReference>
<keyword evidence="3 6" id="KW-1133">Transmembrane helix</keyword>
<feature type="domain" description="Major facilitator superfamily (MFS) profile" evidence="7">
    <location>
        <begin position="18"/>
        <end position="419"/>
    </location>
</feature>
<dbReference type="PROSITE" id="PS50850">
    <property type="entry name" value="MFS"/>
    <property type="match status" value="1"/>
</dbReference>
<feature type="transmembrane region" description="Helical" evidence="6">
    <location>
        <begin position="184"/>
        <end position="204"/>
    </location>
</feature>
<dbReference type="Pfam" id="PF07690">
    <property type="entry name" value="MFS_1"/>
    <property type="match status" value="1"/>
</dbReference>
<dbReference type="Proteomes" id="UP001501231">
    <property type="component" value="Unassembled WGS sequence"/>
</dbReference>
<dbReference type="PANTHER" id="PTHR23531:SF1">
    <property type="entry name" value="QUINOLENE RESISTANCE PROTEIN NORA"/>
    <property type="match status" value="1"/>
</dbReference>
<keyword evidence="9" id="KW-1185">Reference proteome</keyword>
<dbReference type="InterPro" id="IPR020846">
    <property type="entry name" value="MFS_dom"/>
</dbReference>
<evidence type="ECO:0000256" key="2">
    <source>
        <dbReference type="ARBA" id="ARBA00022692"/>
    </source>
</evidence>
<feature type="transmembrane region" description="Helical" evidence="6">
    <location>
        <begin position="97"/>
        <end position="115"/>
    </location>
</feature>
<evidence type="ECO:0000256" key="5">
    <source>
        <dbReference type="SAM" id="MobiDB-lite"/>
    </source>
</evidence>
<dbReference type="InterPro" id="IPR052714">
    <property type="entry name" value="MFS_Exporter"/>
</dbReference>
<feature type="transmembrane region" description="Helical" evidence="6">
    <location>
        <begin position="393"/>
        <end position="413"/>
    </location>
</feature>
<feature type="transmembrane region" description="Helical" evidence="6">
    <location>
        <begin position="121"/>
        <end position="145"/>
    </location>
</feature>
<protein>
    <submittedName>
        <fullName evidence="8">MFS transporter</fullName>
    </submittedName>
</protein>
<evidence type="ECO:0000256" key="6">
    <source>
        <dbReference type="SAM" id="Phobius"/>
    </source>
</evidence>
<evidence type="ECO:0000313" key="8">
    <source>
        <dbReference type="EMBL" id="GAA2408507.1"/>
    </source>
</evidence>
<dbReference type="InterPro" id="IPR011701">
    <property type="entry name" value="MFS"/>
</dbReference>
<evidence type="ECO:0000256" key="1">
    <source>
        <dbReference type="ARBA" id="ARBA00004651"/>
    </source>
</evidence>
<dbReference type="PANTHER" id="PTHR23531">
    <property type="entry name" value="QUINOLENE RESISTANCE PROTEIN NORA"/>
    <property type="match status" value="1"/>
</dbReference>
<reference evidence="8 9" key="1">
    <citation type="journal article" date="2019" name="Int. J. Syst. Evol. Microbiol.">
        <title>The Global Catalogue of Microorganisms (GCM) 10K type strain sequencing project: providing services to taxonomists for standard genome sequencing and annotation.</title>
        <authorList>
            <consortium name="The Broad Institute Genomics Platform"/>
            <consortium name="The Broad Institute Genome Sequencing Center for Infectious Disease"/>
            <person name="Wu L."/>
            <person name="Ma J."/>
        </authorList>
    </citation>
    <scope>NUCLEOTIDE SEQUENCE [LARGE SCALE GENOMIC DNA]</scope>
    <source>
        <strain evidence="8 9">JCM 3325</strain>
    </source>
</reference>
<feature type="region of interest" description="Disordered" evidence="5">
    <location>
        <begin position="1"/>
        <end position="22"/>
    </location>
</feature>
<keyword evidence="4 6" id="KW-0472">Membrane</keyword>
<proteinExistence type="predicted"/>
<feature type="transmembrane region" description="Helical" evidence="6">
    <location>
        <begin position="33"/>
        <end position="57"/>
    </location>
</feature>
<evidence type="ECO:0000259" key="7">
    <source>
        <dbReference type="PROSITE" id="PS50850"/>
    </source>
</evidence>
<comment type="subcellular location">
    <subcellularLocation>
        <location evidence="1">Cell membrane</location>
        <topology evidence="1">Multi-pass membrane protein</topology>
    </subcellularLocation>
</comment>
<dbReference type="RefSeq" id="WP_344587978.1">
    <property type="nucleotide sequence ID" value="NZ_BAAARW010000005.1"/>
</dbReference>